<dbReference type="AlphaFoldDB" id="A0A3P7LRX3"/>
<feature type="region of interest" description="Disordered" evidence="1">
    <location>
        <begin position="37"/>
        <end position="73"/>
    </location>
</feature>
<proteinExistence type="predicted"/>
<gene>
    <name evidence="2" type="ORF">DILT_LOCUS9524</name>
</gene>
<accession>A0A3P7LRX3</accession>
<sequence>MPCVIQDHERSFTSAFTVHFNRLQLGSRLTELDRSVEHPSGAVRALDREEVEGLGKTPPQGGEETVLPTGSSLHYSEENVVPRDEIEFTEDSHVFFRNGAV</sequence>
<evidence type="ECO:0000313" key="2">
    <source>
        <dbReference type="EMBL" id="VDN13693.1"/>
    </source>
</evidence>
<dbReference type="EMBL" id="UYRU01057081">
    <property type="protein sequence ID" value="VDN13693.1"/>
    <property type="molecule type" value="Genomic_DNA"/>
</dbReference>
<protein>
    <submittedName>
        <fullName evidence="2">Uncharacterized protein</fullName>
    </submittedName>
</protein>
<keyword evidence="3" id="KW-1185">Reference proteome</keyword>
<evidence type="ECO:0000256" key="1">
    <source>
        <dbReference type="SAM" id="MobiDB-lite"/>
    </source>
</evidence>
<dbReference type="Proteomes" id="UP000281553">
    <property type="component" value="Unassembled WGS sequence"/>
</dbReference>
<name>A0A3P7LRX3_DIBLA</name>
<organism evidence="2 3">
    <name type="scientific">Dibothriocephalus latus</name>
    <name type="common">Fish tapeworm</name>
    <name type="synonym">Diphyllobothrium latum</name>
    <dbReference type="NCBI Taxonomy" id="60516"/>
    <lineage>
        <taxon>Eukaryota</taxon>
        <taxon>Metazoa</taxon>
        <taxon>Spiralia</taxon>
        <taxon>Lophotrochozoa</taxon>
        <taxon>Platyhelminthes</taxon>
        <taxon>Cestoda</taxon>
        <taxon>Eucestoda</taxon>
        <taxon>Diphyllobothriidea</taxon>
        <taxon>Diphyllobothriidae</taxon>
        <taxon>Dibothriocephalus</taxon>
    </lineage>
</organism>
<evidence type="ECO:0000313" key="3">
    <source>
        <dbReference type="Proteomes" id="UP000281553"/>
    </source>
</evidence>
<reference evidence="2 3" key="1">
    <citation type="submission" date="2018-11" db="EMBL/GenBank/DDBJ databases">
        <authorList>
            <consortium name="Pathogen Informatics"/>
        </authorList>
    </citation>
    <scope>NUCLEOTIDE SEQUENCE [LARGE SCALE GENOMIC DNA]</scope>
</reference>